<evidence type="ECO:0000256" key="2">
    <source>
        <dbReference type="ARBA" id="ARBA00023125"/>
    </source>
</evidence>
<gene>
    <name evidence="5" type="ORF">JOF43_002435</name>
</gene>
<evidence type="ECO:0000256" key="3">
    <source>
        <dbReference type="ARBA" id="ARBA00023163"/>
    </source>
</evidence>
<dbReference type="InterPro" id="IPR009057">
    <property type="entry name" value="Homeodomain-like_sf"/>
</dbReference>
<dbReference type="Proteomes" id="UP001519290">
    <property type="component" value="Unassembled WGS sequence"/>
</dbReference>
<dbReference type="InterPro" id="IPR018060">
    <property type="entry name" value="HTH_AraC"/>
</dbReference>
<organism evidence="5 6">
    <name type="scientific">Brachybacterium sacelli</name>
    <dbReference type="NCBI Taxonomy" id="173364"/>
    <lineage>
        <taxon>Bacteria</taxon>
        <taxon>Bacillati</taxon>
        <taxon>Actinomycetota</taxon>
        <taxon>Actinomycetes</taxon>
        <taxon>Micrococcales</taxon>
        <taxon>Dermabacteraceae</taxon>
        <taxon>Brachybacterium</taxon>
    </lineage>
</organism>
<feature type="domain" description="HTH araC/xylS-type" evidence="4">
    <location>
        <begin position="211"/>
        <end position="309"/>
    </location>
</feature>
<dbReference type="PANTHER" id="PTHR46796">
    <property type="entry name" value="HTH-TYPE TRANSCRIPTIONAL ACTIVATOR RHAS-RELATED"/>
    <property type="match status" value="1"/>
</dbReference>
<sequence>MHAATYGQASSAEPPGPLAYRPIVTRSRTVHRTIAPVAYDCVELIFVRDGSAILLSEFGEQPVTVGDVVVLGANILCGGEPEGSITVTTLYLDRDYVIDQVFWQHAAILADRWEAQDFADELYSEPAQILHLGEHRAGMLMPWLDELVALSLAGPLPDRFYRLQALLFAVLDVVTPYVKTTAVRRSPTQRKATRSGSPSLHQFAPLRGEARQAVQLLRERPEQRWTLQELAAAVHLSPSQLGRVFVDAYGKTPMTYLSTLRAERLARLLRETDMPVEAAMREVGWHTRGHAARLFRQAAGVTPTRYRQLSREPHTAAGNCPHTTKRTLSA</sequence>
<evidence type="ECO:0000313" key="5">
    <source>
        <dbReference type="EMBL" id="MBP2382478.1"/>
    </source>
</evidence>
<dbReference type="SMART" id="SM00342">
    <property type="entry name" value="HTH_ARAC"/>
    <property type="match status" value="1"/>
</dbReference>
<dbReference type="Gene3D" id="1.10.10.60">
    <property type="entry name" value="Homeodomain-like"/>
    <property type="match status" value="2"/>
</dbReference>
<dbReference type="Pfam" id="PF12833">
    <property type="entry name" value="HTH_18"/>
    <property type="match status" value="1"/>
</dbReference>
<protein>
    <submittedName>
        <fullName evidence="5">AraC-like DNA-binding protein</fullName>
    </submittedName>
</protein>
<dbReference type="PROSITE" id="PS01124">
    <property type="entry name" value="HTH_ARAC_FAMILY_2"/>
    <property type="match status" value="1"/>
</dbReference>
<dbReference type="SUPFAM" id="SSF46689">
    <property type="entry name" value="Homeodomain-like"/>
    <property type="match status" value="2"/>
</dbReference>
<keyword evidence="6" id="KW-1185">Reference proteome</keyword>
<keyword evidence="3" id="KW-0804">Transcription</keyword>
<proteinExistence type="predicted"/>
<evidence type="ECO:0000259" key="4">
    <source>
        <dbReference type="PROSITE" id="PS01124"/>
    </source>
</evidence>
<dbReference type="RefSeq" id="WP_209902356.1">
    <property type="nucleotide sequence ID" value="NZ_BAAAJW010000003.1"/>
</dbReference>
<accession>A0ABS4X2L0</accession>
<dbReference type="InterPro" id="IPR050204">
    <property type="entry name" value="AraC_XylS_family_regulators"/>
</dbReference>
<keyword evidence="2" id="KW-0238">DNA-binding</keyword>
<comment type="caution">
    <text evidence="5">The sequence shown here is derived from an EMBL/GenBank/DDBJ whole genome shotgun (WGS) entry which is preliminary data.</text>
</comment>
<evidence type="ECO:0000256" key="1">
    <source>
        <dbReference type="ARBA" id="ARBA00023015"/>
    </source>
</evidence>
<keyword evidence="1" id="KW-0805">Transcription regulation</keyword>
<reference evidence="5 6" key="1">
    <citation type="submission" date="2021-03" db="EMBL/GenBank/DDBJ databases">
        <title>Sequencing the genomes of 1000 actinobacteria strains.</title>
        <authorList>
            <person name="Klenk H.-P."/>
        </authorList>
    </citation>
    <scope>NUCLEOTIDE SEQUENCE [LARGE SCALE GENOMIC DNA]</scope>
    <source>
        <strain evidence="5 6">DSM 14566</strain>
    </source>
</reference>
<evidence type="ECO:0000313" key="6">
    <source>
        <dbReference type="Proteomes" id="UP001519290"/>
    </source>
</evidence>
<name>A0ABS4X2L0_9MICO</name>
<dbReference type="EMBL" id="JAGIOD010000001">
    <property type="protein sequence ID" value="MBP2382478.1"/>
    <property type="molecule type" value="Genomic_DNA"/>
</dbReference>